<dbReference type="GO" id="GO:0003700">
    <property type="term" value="F:DNA-binding transcription factor activity"/>
    <property type="evidence" value="ECO:0007669"/>
    <property type="project" value="TreeGrafter"/>
</dbReference>
<keyword evidence="4" id="KW-1185">Reference proteome</keyword>
<dbReference type="PANTHER" id="PTHR46797">
    <property type="entry name" value="HTH-TYPE TRANSCRIPTIONAL REGULATOR"/>
    <property type="match status" value="1"/>
</dbReference>
<reference evidence="3 4" key="1">
    <citation type="submission" date="2016-10" db="EMBL/GenBank/DDBJ databases">
        <authorList>
            <person name="de Groot N.N."/>
        </authorList>
    </citation>
    <scope>NUCLEOTIDE SEQUENCE [LARGE SCALE GENOMIC DNA]</scope>
    <source>
        <strain evidence="3 4">DSM 2179</strain>
    </source>
</reference>
<dbReference type="STRING" id="84035.SAMN05660742_102233"/>
<dbReference type="SMART" id="SM00530">
    <property type="entry name" value="HTH_XRE"/>
    <property type="match status" value="1"/>
</dbReference>
<dbReference type="InterPro" id="IPR050807">
    <property type="entry name" value="TransReg_Diox_bact_type"/>
</dbReference>
<dbReference type="Pfam" id="PF01381">
    <property type="entry name" value="HTH_3"/>
    <property type="match status" value="1"/>
</dbReference>
<evidence type="ECO:0000259" key="2">
    <source>
        <dbReference type="PROSITE" id="PS50943"/>
    </source>
</evidence>
<protein>
    <submittedName>
        <fullName evidence="3">DNA-binding transcriptional regulator, XRE-family HTH domain</fullName>
    </submittedName>
</protein>
<sequence>MIRDLVLYIKQERIAQNLTMNELALKSSVSQKHISNIENEKVIPTIETLEKLAKALGFEIALQVKVRKS</sequence>
<dbReference type="GO" id="GO:0005829">
    <property type="term" value="C:cytosol"/>
    <property type="evidence" value="ECO:0007669"/>
    <property type="project" value="TreeGrafter"/>
</dbReference>
<dbReference type="RefSeq" id="WP_091829116.1">
    <property type="nucleotide sequence ID" value="NZ_FNZK01000002.1"/>
</dbReference>
<dbReference type="CDD" id="cd00093">
    <property type="entry name" value="HTH_XRE"/>
    <property type="match status" value="1"/>
</dbReference>
<dbReference type="Proteomes" id="UP000199662">
    <property type="component" value="Unassembled WGS sequence"/>
</dbReference>
<dbReference type="PROSITE" id="PS50943">
    <property type="entry name" value="HTH_CROC1"/>
    <property type="match status" value="1"/>
</dbReference>
<keyword evidence="1 3" id="KW-0238">DNA-binding</keyword>
<evidence type="ECO:0000313" key="4">
    <source>
        <dbReference type="Proteomes" id="UP000199662"/>
    </source>
</evidence>
<evidence type="ECO:0000313" key="3">
    <source>
        <dbReference type="EMBL" id="SEJ00247.1"/>
    </source>
</evidence>
<dbReference type="InterPro" id="IPR001387">
    <property type="entry name" value="Cro/C1-type_HTH"/>
</dbReference>
<dbReference type="SUPFAM" id="SSF47413">
    <property type="entry name" value="lambda repressor-like DNA-binding domains"/>
    <property type="match status" value="1"/>
</dbReference>
<feature type="domain" description="HTH cro/C1-type" evidence="2">
    <location>
        <begin position="9"/>
        <end position="63"/>
    </location>
</feature>
<dbReference type="EMBL" id="FNZK01000002">
    <property type="protein sequence ID" value="SEJ00247.1"/>
    <property type="molecule type" value="Genomic_DNA"/>
</dbReference>
<dbReference type="Gene3D" id="1.10.260.40">
    <property type="entry name" value="lambda repressor-like DNA-binding domains"/>
    <property type="match status" value="1"/>
</dbReference>
<evidence type="ECO:0000256" key="1">
    <source>
        <dbReference type="ARBA" id="ARBA00023125"/>
    </source>
</evidence>
<organism evidence="3 4">
    <name type="scientific">Propionispira arboris</name>
    <dbReference type="NCBI Taxonomy" id="84035"/>
    <lineage>
        <taxon>Bacteria</taxon>
        <taxon>Bacillati</taxon>
        <taxon>Bacillota</taxon>
        <taxon>Negativicutes</taxon>
        <taxon>Selenomonadales</taxon>
        <taxon>Selenomonadaceae</taxon>
        <taxon>Propionispira</taxon>
    </lineage>
</organism>
<dbReference type="PANTHER" id="PTHR46797:SF1">
    <property type="entry name" value="METHYLPHOSPHONATE SYNTHASE"/>
    <property type="match status" value="1"/>
</dbReference>
<dbReference type="GO" id="GO:0003677">
    <property type="term" value="F:DNA binding"/>
    <property type="evidence" value="ECO:0007669"/>
    <property type="project" value="UniProtKB-KW"/>
</dbReference>
<dbReference type="InterPro" id="IPR010982">
    <property type="entry name" value="Lambda_DNA-bd_dom_sf"/>
</dbReference>
<accession>A0A1H6VEJ7</accession>
<name>A0A1H6VEJ7_9FIRM</name>
<dbReference type="AlphaFoldDB" id="A0A1H6VEJ7"/>
<gene>
    <name evidence="3" type="ORF">SAMN05660742_102233</name>
</gene>
<proteinExistence type="predicted"/>